<proteinExistence type="predicted"/>
<keyword evidence="2" id="KW-1185">Reference proteome</keyword>
<reference evidence="1 2" key="1">
    <citation type="submission" date="2024-02" db="EMBL/GenBank/DDBJ databases">
        <authorList>
            <person name="Vignale AGUSTIN F."/>
            <person name="Sosa J E."/>
            <person name="Modenutti C."/>
        </authorList>
    </citation>
    <scope>NUCLEOTIDE SEQUENCE [LARGE SCALE GENOMIC DNA]</scope>
</reference>
<gene>
    <name evidence="1" type="ORF">ILEXP_LOCUS37732</name>
</gene>
<sequence length="67" mass="7617">MKVFSYESGLFVMKRKEKAAVEIESLRAMKAVGQVKHSIFVRLKVKGMRERKFLFLGISIGIRASGK</sequence>
<evidence type="ECO:0000313" key="2">
    <source>
        <dbReference type="Proteomes" id="UP001642360"/>
    </source>
</evidence>
<evidence type="ECO:0000313" key="1">
    <source>
        <dbReference type="EMBL" id="CAK9168353.1"/>
    </source>
</evidence>
<dbReference type="Proteomes" id="UP001642360">
    <property type="component" value="Unassembled WGS sequence"/>
</dbReference>
<dbReference type="EMBL" id="CAUOFW020005057">
    <property type="protein sequence ID" value="CAK9168353.1"/>
    <property type="molecule type" value="Genomic_DNA"/>
</dbReference>
<name>A0ABC8TG43_9AQUA</name>
<accession>A0ABC8TG43</accession>
<protein>
    <submittedName>
        <fullName evidence="1">Uncharacterized protein</fullName>
    </submittedName>
</protein>
<dbReference type="AlphaFoldDB" id="A0ABC8TG43"/>
<organism evidence="1 2">
    <name type="scientific">Ilex paraguariensis</name>
    <name type="common">yerba mate</name>
    <dbReference type="NCBI Taxonomy" id="185542"/>
    <lineage>
        <taxon>Eukaryota</taxon>
        <taxon>Viridiplantae</taxon>
        <taxon>Streptophyta</taxon>
        <taxon>Embryophyta</taxon>
        <taxon>Tracheophyta</taxon>
        <taxon>Spermatophyta</taxon>
        <taxon>Magnoliopsida</taxon>
        <taxon>eudicotyledons</taxon>
        <taxon>Gunneridae</taxon>
        <taxon>Pentapetalae</taxon>
        <taxon>asterids</taxon>
        <taxon>campanulids</taxon>
        <taxon>Aquifoliales</taxon>
        <taxon>Aquifoliaceae</taxon>
        <taxon>Ilex</taxon>
    </lineage>
</organism>
<comment type="caution">
    <text evidence="1">The sequence shown here is derived from an EMBL/GenBank/DDBJ whole genome shotgun (WGS) entry which is preliminary data.</text>
</comment>